<protein>
    <submittedName>
        <fullName evidence="1">Bifunctional purine biosynthesis protein PURH</fullName>
    </submittedName>
</protein>
<evidence type="ECO:0000313" key="2">
    <source>
        <dbReference type="Proteomes" id="UP000187455"/>
    </source>
</evidence>
<dbReference type="InterPro" id="IPR016193">
    <property type="entry name" value="Cytidine_deaminase-like"/>
</dbReference>
<dbReference type="STRING" id="133383.A0A1R0GS42"/>
<dbReference type="Gene3D" id="3.40.140.20">
    <property type="match status" value="1"/>
</dbReference>
<dbReference type="GO" id="GO:0005829">
    <property type="term" value="C:cytosol"/>
    <property type="evidence" value="ECO:0007669"/>
    <property type="project" value="TreeGrafter"/>
</dbReference>
<dbReference type="EMBL" id="LSSL01004132">
    <property type="protein sequence ID" value="OLY79732.1"/>
    <property type="molecule type" value="Genomic_DNA"/>
</dbReference>
<dbReference type="GO" id="GO:0004643">
    <property type="term" value="F:phosphoribosylaminoimidazolecarboxamide formyltransferase activity"/>
    <property type="evidence" value="ECO:0007669"/>
    <property type="project" value="InterPro"/>
</dbReference>
<dbReference type="InterPro" id="IPR024051">
    <property type="entry name" value="AICAR_Tfase_dup_dom_sf"/>
</dbReference>
<dbReference type="GO" id="GO:0003937">
    <property type="term" value="F:IMP cyclohydrolase activity"/>
    <property type="evidence" value="ECO:0007669"/>
    <property type="project" value="InterPro"/>
</dbReference>
<feature type="non-terminal residue" evidence="1">
    <location>
        <position position="1"/>
    </location>
</feature>
<dbReference type="AlphaFoldDB" id="A0A1R0GS42"/>
<evidence type="ECO:0000313" key="1">
    <source>
        <dbReference type="EMBL" id="OLY79732.1"/>
    </source>
</evidence>
<keyword evidence="2" id="KW-1185">Reference proteome</keyword>
<accession>A0A1R0GS42</accession>
<organism evidence="1 2">
    <name type="scientific">Smittium mucronatum</name>
    <dbReference type="NCBI Taxonomy" id="133383"/>
    <lineage>
        <taxon>Eukaryota</taxon>
        <taxon>Fungi</taxon>
        <taxon>Fungi incertae sedis</taxon>
        <taxon>Zoopagomycota</taxon>
        <taxon>Kickxellomycotina</taxon>
        <taxon>Harpellomycetes</taxon>
        <taxon>Harpellales</taxon>
        <taxon>Legeriomycetaceae</taxon>
        <taxon>Smittium</taxon>
    </lineage>
</organism>
<sequence length="72" mass="7906">ADDIKLHMAKLSGVSLASDAFFPFYDNIVRAAKSGVSYIVAPSGSVQDHAVIEKANEHNIVMCHTNLRLFHH</sequence>
<comment type="caution">
    <text evidence="1">The sequence shown here is derived from an EMBL/GenBank/DDBJ whole genome shotgun (WGS) entry which is preliminary data.</text>
</comment>
<dbReference type="GO" id="GO:0006189">
    <property type="term" value="P:'de novo' IMP biosynthetic process"/>
    <property type="evidence" value="ECO:0007669"/>
    <property type="project" value="TreeGrafter"/>
</dbReference>
<dbReference type="InterPro" id="IPR002695">
    <property type="entry name" value="PurH-like"/>
</dbReference>
<reference evidence="1 2" key="1">
    <citation type="journal article" date="2016" name="Mol. Biol. Evol.">
        <title>Genome-Wide Survey of Gut Fungi (Harpellales) Reveals the First Horizontally Transferred Ubiquitin Gene from a Mosquito Host.</title>
        <authorList>
            <person name="Wang Y."/>
            <person name="White M.M."/>
            <person name="Kvist S."/>
            <person name="Moncalvo J.M."/>
        </authorList>
    </citation>
    <scope>NUCLEOTIDE SEQUENCE [LARGE SCALE GENOMIC DNA]</scope>
    <source>
        <strain evidence="1 2">ALG-7-W6</strain>
    </source>
</reference>
<dbReference type="SUPFAM" id="SSF53927">
    <property type="entry name" value="Cytidine deaminase-like"/>
    <property type="match status" value="1"/>
</dbReference>
<dbReference type="PANTHER" id="PTHR11692:SF0">
    <property type="entry name" value="BIFUNCTIONAL PURINE BIOSYNTHESIS PROTEIN ATIC"/>
    <property type="match status" value="1"/>
</dbReference>
<proteinExistence type="predicted"/>
<dbReference type="Proteomes" id="UP000187455">
    <property type="component" value="Unassembled WGS sequence"/>
</dbReference>
<dbReference type="OrthoDB" id="6017153at2759"/>
<dbReference type="PANTHER" id="PTHR11692">
    <property type="entry name" value="BIFUNCTIONAL PURINE BIOSYNTHESIS PROTEIN PURH"/>
    <property type="match status" value="1"/>
</dbReference>
<name>A0A1R0GS42_9FUNG</name>
<gene>
    <name evidence="1" type="ORF">AYI68_g6189</name>
</gene>